<organism evidence="5 6">
    <name type="scientific">Haoranjiania flava</name>
    <dbReference type="NCBI Taxonomy" id="1856322"/>
    <lineage>
        <taxon>Bacteria</taxon>
        <taxon>Pseudomonadati</taxon>
        <taxon>Bacteroidota</taxon>
        <taxon>Chitinophagia</taxon>
        <taxon>Chitinophagales</taxon>
        <taxon>Chitinophagaceae</taxon>
        <taxon>Haoranjiania</taxon>
    </lineage>
</organism>
<evidence type="ECO:0000259" key="4">
    <source>
        <dbReference type="Pfam" id="PF00535"/>
    </source>
</evidence>
<dbReference type="InterPro" id="IPR039528">
    <property type="entry name" value="DPM1-like"/>
</dbReference>
<protein>
    <submittedName>
        <fullName evidence="5">Polyprenol monophosphomannose synthase</fullName>
    </submittedName>
</protein>
<dbReference type="FunFam" id="3.90.550.10:FF:000122">
    <property type="entry name" value="Dolichol-phosphate mannosyltransferase subunit 1"/>
    <property type="match status" value="1"/>
</dbReference>
<comment type="caution">
    <text evidence="5">The sequence shown here is derived from an EMBL/GenBank/DDBJ whole genome shotgun (WGS) entry which is preliminary data.</text>
</comment>
<dbReference type="PANTHER" id="PTHR43398:SF1">
    <property type="entry name" value="DOLICHOL-PHOSPHATE MANNOSYLTRANSFERASE SUBUNIT 1"/>
    <property type="match status" value="1"/>
</dbReference>
<dbReference type="InterPro" id="IPR001173">
    <property type="entry name" value="Glyco_trans_2-like"/>
</dbReference>
<feature type="domain" description="Glycosyltransferase 2-like" evidence="4">
    <location>
        <begin position="7"/>
        <end position="174"/>
    </location>
</feature>
<dbReference type="GO" id="GO:0004582">
    <property type="term" value="F:dolichyl-phosphate beta-D-mannosyltransferase activity"/>
    <property type="evidence" value="ECO:0007669"/>
    <property type="project" value="InterPro"/>
</dbReference>
<dbReference type="GO" id="GO:0009247">
    <property type="term" value="P:glycolipid biosynthetic process"/>
    <property type="evidence" value="ECO:0007669"/>
    <property type="project" value="TreeGrafter"/>
</dbReference>
<dbReference type="GO" id="GO:0016020">
    <property type="term" value="C:membrane"/>
    <property type="evidence" value="ECO:0007669"/>
    <property type="project" value="GOC"/>
</dbReference>
<comment type="similarity">
    <text evidence="1">Belongs to the glycosyltransferase 2 family.</text>
</comment>
<gene>
    <name evidence="5" type="ORF">OD355_12340</name>
</gene>
<evidence type="ECO:0000256" key="3">
    <source>
        <dbReference type="ARBA" id="ARBA00022679"/>
    </source>
</evidence>
<evidence type="ECO:0000256" key="2">
    <source>
        <dbReference type="ARBA" id="ARBA00022676"/>
    </source>
</evidence>
<dbReference type="Gene3D" id="3.90.550.10">
    <property type="entry name" value="Spore Coat Polysaccharide Biosynthesis Protein SpsA, Chain A"/>
    <property type="match status" value="1"/>
</dbReference>
<dbReference type="Pfam" id="PF00535">
    <property type="entry name" value="Glycos_transf_2"/>
    <property type="match status" value="1"/>
</dbReference>
<proteinExistence type="inferred from homology"/>
<dbReference type="SUPFAM" id="SSF53448">
    <property type="entry name" value="Nucleotide-diphospho-sugar transferases"/>
    <property type="match status" value="1"/>
</dbReference>
<evidence type="ECO:0000313" key="6">
    <source>
        <dbReference type="Proteomes" id="UP001209317"/>
    </source>
</evidence>
<dbReference type="CDD" id="cd06442">
    <property type="entry name" value="DPM1_like"/>
    <property type="match status" value="1"/>
</dbReference>
<dbReference type="AlphaFoldDB" id="A0AAE3LLE5"/>
<evidence type="ECO:0000313" key="5">
    <source>
        <dbReference type="EMBL" id="MCU7695309.1"/>
    </source>
</evidence>
<dbReference type="PANTHER" id="PTHR43398">
    <property type="entry name" value="DOLICHOL-PHOSPHATE MANNOSYLTRANSFERASE SUBUNIT 1"/>
    <property type="match status" value="1"/>
</dbReference>
<keyword evidence="2" id="KW-0328">Glycosyltransferase</keyword>
<sequence>MNLEKLVIIPTYNEKENIDNIISYVFNMDLNYHILVIDDGSPDGTAQIVQNLIDTKYAGTLFLEQRTGKLGLGTAYIHGFKWALAKGYEYIFEMDADFSHNPDDLERLYNACKNEGADVAVGSRYVKGGGFINWPASRIMISKGGSLYTRMITWMPVKDPTAGFICYRKKVLDTINFDEISFVGYAFQIEMKFAAWKLGFKIKEVPIVFQDRTEGTSKMSKGIVKEGILGVLNLRWQSMFKKYRKRMNNN</sequence>
<evidence type="ECO:0000256" key="1">
    <source>
        <dbReference type="ARBA" id="ARBA00006739"/>
    </source>
</evidence>
<reference evidence="5" key="1">
    <citation type="submission" date="2022-10" db="EMBL/GenBank/DDBJ databases">
        <authorList>
            <person name="Kim H.S."/>
            <person name="Kim J.-S."/>
            <person name="Suh M.K."/>
            <person name="Eom M.K."/>
            <person name="Lee J.-S."/>
        </authorList>
    </citation>
    <scope>NUCLEOTIDE SEQUENCE</scope>
    <source>
        <strain evidence="5">LIP-5</strain>
    </source>
</reference>
<dbReference type="EMBL" id="JAOTPL010000022">
    <property type="protein sequence ID" value="MCU7695309.1"/>
    <property type="molecule type" value="Genomic_DNA"/>
</dbReference>
<keyword evidence="3" id="KW-0808">Transferase</keyword>
<keyword evidence="6" id="KW-1185">Reference proteome</keyword>
<name>A0AAE3LLE5_9BACT</name>
<dbReference type="InterPro" id="IPR029044">
    <property type="entry name" value="Nucleotide-diphossugar_trans"/>
</dbReference>
<accession>A0AAE3LLE5</accession>
<dbReference type="Proteomes" id="UP001209317">
    <property type="component" value="Unassembled WGS sequence"/>
</dbReference>